<reference evidence="3" key="1">
    <citation type="submission" date="2021-12" db="EMBL/GenBank/DDBJ databases">
        <title>Discovery of the Pendulisporaceae a myxobacterial family with distinct sporulation behavior and unique specialized metabolism.</title>
        <authorList>
            <person name="Garcia R."/>
            <person name="Popoff A."/>
            <person name="Bader C.D."/>
            <person name="Loehr J."/>
            <person name="Walesch S."/>
            <person name="Walt C."/>
            <person name="Boldt J."/>
            <person name="Bunk B."/>
            <person name="Haeckl F.J.F.P.J."/>
            <person name="Gunesch A.P."/>
            <person name="Birkelbach J."/>
            <person name="Nuebel U."/>
            <person name="Pietschmann T."/>
            <person name="Bach T."/>
            <person name="Mueller R."/>
        </authorList>
    </citation>
    <scope>NUCLEOTIDE SEQUENCE</scope>
    <source>
        <strain evidence="3">MSr11367</strain>
    </source>
</reference>
<sequence length="225" mass="24387">MSWTAQGEQEGAPLGAMLAYGLLTLAVLLYVVVRAVRSQLPRREAKDVHAFAAQYGLTNVSASPQYPELRGTVDGVDLVIRSFAYVPGVSNAFAEIAAEADPWPHRVVARYPYFAREDNSPLDLPACRTGDRPFDDQFLVRASSAEGAALLLTPSTRRALLDLPAVMEFIDEGATLRVLIAWSSSFIPVSTIEPACRLLIALARRSGPSTPSAVPSLGDNDDFRR</sequence>
<keyword evidence="4" id="KW-1185">Reference proteome</keyword>
<protein>
    <submittedName>
        <fullName evidence="3">Uncharacterized protein</fullName>
    </submittedName>
</protein>
<evidence type="ECO:0000313" key="4">
    <source>
        <dbReference type="Proteomes" id="UP001374803"/>
    </source>
</evidence>
<organism evidence="3 4">
    <name type="scientific">Pendulispora rubella</name>
    <dbReference type="NCBI Taxonomy" id="2741070"/>
    <lineage>
        <taxon>Bacteria</taxon>
        <taxon>Pseudomonadati</taxon>
        <taxon>Myxococcota</taxon>
        <taxon>Myxococcia</taxon>
        <taxon>Myxococcales</taxon>
        <taxon>Sorangiineae</taxon>
        <taxon>Pendulisporaceae</taxon>
        <taxon>Pendulispora</taxon>
    </lineage>
</organism>
<keyword evidence="2" id="KW-1133">Transmembrane helix</keyword>
<name>A0ABZ2KUF4_9BACT</name>
<dbReference type="EMBL" id="CP089983">
    <property type="protein sequence ID" value="WXB02147.1"/>
    <property type="molecule type" value="Genomic_DNA"/>
</dbReference>
<evidence type="ECO:0000256" key="1">
    <source>
        <dbReference type="SAM" id="MobiDB-lite"/>
    </source>
</evidence>
<keyword evidence="2" id="KW-0812">Transmembrane</keyword>
<evidence type="ECO:0000256" key="2">
    <source>
        <dbReference type="SAM" id="Phobius"/>
    </source>
</evidence>
<accession>A0ABZ2KUF4</accession>
<feature type="transmembrane region" description="Helical" evidence="2">
    <location>
        <begin position="12"/>
        <end position="33"/>
    </location>
</feature>
<evidence type="ECO:0000313" key="3">
    <source>
        <dbReference type="EMBL" id="WXB02147.1"/>
    </source>
</evidence>
<dbReference type="RefSeq" id="WP_394831774.1">
    <property type="nucleotide sequence ID" value="NZ_CP089929.1"/>
</dbReference>
<proteinExistence type="predicted"/>
<gene>
    <name evidence="3" type="ORF">LVJ94_35185</name>
</gene>
<keyword evidence="2" id="KW-0472">Membrane</keyword>
<feature type="region of interest" description="Disordered" evidence="1">
    <location>
        <begin position="206"/>
        <end position="225"/>
    </location>
</feature>
<dbReference type="Proteomes" id="UP001374803">
    <property type="component" value="Chromosome"/>
</dbReference>